<dbReference type="InterPro" id="IPR001563">
    <property type="entry name" value="Peptidase_S10"/>
</dbReference>
<dbReference type="PRINTS" id="PR00724">
    <property type="entry name" value="CRBOXYPTASEC"/>
</dbReference>
<keyword evidence="2" id="KW-0812">Transmembrane</keyword>
<dbReference type="InterPro" id="IPR029058">
    <property type="entry name" value="AB_hydrolase_fold"/>
</dbReference>
<keyword evidence="2" id="KW-0472">Membrane</keyword>
<feature type="transmembrane region" description="Helical" evidence="2">
    <location>
        <begin position="20"/>
        <end position="39"/>
    </location>
</feature>
<dbReference type="GO" id="GO:0006508">
    <property type="term" value="P:proteolysis"/>
    <property type="evidence" value="ECO:0007669"/>
    <property type="project" value="InterPro"/>
</dbReference>
<dbReference type="Gene3D" id="3.40.50.1820">
    <property type="entry name" value="alpha/beta hydrolase"/>
    <property type="match status" value="1"/>
</dbReference>
<dbReference type="GO" id="GO:0004185">
    <property type="term" value="F:serine-type carboxypeptidase activity"/>
    <property type="evidence" value="ECO:0007669"/>
    <property type="project" value="InterPro"/>
</dbReference>
<keyword evidence="2" id="KW-1133">Transmembrane helix</keyword>
<dbReference type="EMBL" id="JBBWWQ010000017">
    <property type="protein sequence ID" value="KAK8923679.1"/>
    <property type="molecule type" value="Genomic_DNA"/>
</dbReference>
<dbReference type="Proteomes" id="UP001418222">
    <property type="component" value="Unassembled WGS sequence"/>
</dbReference>
<proteinExistence type="inferred from homology"/>
<dbReference type="GO" id="GO:0019748">
    <property type="term" value="P:secondary metabolic process"/>
    <property type="evidence" value="ECO:0007669"/>
    <property type="project" value="TreeGrafter"/>
</dbReference>
<reference evidence="3 4" key="1">
    <citation type="journal article" date="2022" name="Nat. Plants">
        <title>Genomes of leafy and leafless Platanthera orchids illuminate the evolution of mycoheterotrophy.</title>
        <authorList>
            <person name="Li M.H."/>
            <person name="Liu K.W."/>
            <person name="Li Z."/>
            <person name="Lu H.C."/>
            <person name="Ye Q.L."/>
            <person name="Zhang D."/>
            <person name="Wang J.Y."/>
            <person name="Li Y.F."/>
            <person name="Zhong Z.M."/>
            <person name="Liu X."/>
            <person name="Yu X."/>
            <person name="Liu D.K."/>
            <person name="Tu X.D."/>
            <person name="Liu B."/>
            <person name="Hao Y."/>
            <person name="Liao X.Y."/>
            <person name="Jiang Y.T."/>
            <person name="Sun W.H."/>
            <person name="Chen J."/>
            <person name="Chen Y.Q."/>
            <person name="Ai Y."/>
            <person name="Zhai J.W."/>
            <person name="Wu S.S."/>
            <person name="Zhou Z."/>
            <person name="Hsiao Y.Y."/>
            <person name="Wu W.L."/>
            <person name="Chen Y.Y."/>
            <person name="Lin Y.F."/>
            <person name="Hsu J.L."/>
            <person name="Li C.Y."/>
            <person name="Wang Z.W."/>
            <person name="Zhao X."/>
            <person name="Zhong W.Y."/>
            <person name="Ma X.K."/>
            <person name="Ma L."/>
            <person name="Huang J."/>
            <person name="Chen G.Z."/>
            <person name="Huang M.Z."/>
            <person name="Huang L."/>
            <person name="Peng D.H."/>
            <person name="Luo Y.B."/>
            <person name="Zou S.Q."/>
            <person name="Chen S.P."/>
            <person name="Lan S."/>
            <person name="Tsai W.C."/>
            <person name="Van de Peer Y."/>
            <person name="Liu Z.J."/>
        </authorList>
    </citation>
    <scope>NUCLEOTIDE SEQUENCE [LARGE SCALE GENOMIC DNA]</scope>
    <source>
        <strain evidence="3">Lor287</strain>
    </source>
</reference>
<evidence type="ECO:0000256" key="1">
    <source>
        <dbReference type="ARBA" id="ARBA00009431"/>
    </source>
</evidence>
<evidence type="ECO:0000313" key="3">
    <source>
        <dbReference type="EMBL" id="KAK8923679.1"/>
    </source>
</evidence>
<keyword evidence="4" id="KW-1185">Reference proteome</keyword>
<evidence type="ECO:0000313" key="4">
    <source>
        <dbReference type="Proteomes" id="UP001418222"/>
    </source>
</evidence>
<gene>
    <name evidence="3" type="primary">SCPL18</name>
    <name evidence="3" type="ORF">KSP39_PZI019892</name>
</gene>
<dbReference type="PANTHER" id="PTHR11802:SF461">
    <property type="entry name" value="OS02G0687900 PROTEIN"/>
    <property type="match status" value="1"/>
</dbReference>
<dbReference type="SUPFAM" id="SSF53474">
    <property type="entry name" value="alpha/beta-Hydrolases"/>
    <property type="match status" value="1"/>
</dbReference>
<dbReference type="PANTHER" id="PTHR11802">
    <property type="entry name" value="SERINE PROTEASE FAMILY S10 SERINE CARBOXYPEPTIDASE"/>
    <property type="match status" value="1"/>
</dbReference>
<sequence length="470" mass="52884">MAMELSGIMSWSRLLGGMKYYHYCMSLMMMIFYCTYISSAAKVTHLPAFDGPLPFHLETGYVTMGESEYFYYFVESERNPSEDPLLLWLVGGPYCSGFVGMALTIGPIKFKGDSFNDTSLTVVCNPHSWTKISNIIFLDWPVGSGFSFSPNIESYISDDVRSSKEIYNFLKQWLLLNPKFLSNPVYIGGDSYGGKLVPLVTHEIVQGNELGQSQPAAALLINLKGYLVGNGVTDLKYDLNARVPRAHGFGIISDELFEGIAESCKGNDYAKNLSADCSANMTIFNETISEINIQNVLAPICTWSMKSKRGRSMMEEKLIEAECSEDMTKLMTKWSNNPVVQKSLHIKEGTLEEWRFCGKDLNEKYGYNIESAVPFHFYLATKGYRALLYSGDHDLKIPFTGTLQWIGSLNFPVIQGWRSWHTAGQVAGYTILFSNNFTFATILGGNHMPANNRPLPSFSMFERWMSHELL</sequence>
<dbReference type="AlphaFoldDB" id="A0AAP0FY55"/>
<organism evidence="3 4">
    <name type="scientific">Platanthera zijinensis</name>
    <dbReference type="NCBI Taxonomy" id="2320716"/>
    <lineage>
        <taxon>Eukaryota</taxon>
        <taxon>Viridiplantae</taxon>
        <taxon>Streptophyta</taxon>
        <taxon>Embryophyta</taxon>
        <taxon>Tracheophyta</taxon>
        <taxon>Spermatophyta</taxon>
        <taxon>Magnoliopsida</taxon>
        <taxon>Liliopsida</taxon>
        <taxon>Asparagales</taxon>
        <taxon>Orchidaceae</taxon>
        <taxon>Orchidoideae</taxon>
        <taxon>Orchideae</taxon>
        <taxon>Orchidinae</taxon>
        <taxon>Platanthera</taxon>
    </lineage>
</organism>
<dbReference type="FunFam" id="3.40.50.1820:FF:000072">
    <property type="entry name" value="Serine carboxypeptidase-like 19"/>
    <property type="match status" value="1"/>
</dbReference>
<evidence type="ECO:0000256" key="2">
    <source>
        <dbReference type="SAM" id="Phobius"/>
    </source>
</evidence>
<comment type="similarity">
    <text evidence="1">Belongs to the peptidase S10 family.</text>
</comment>
<keyword evidence="3" id="KW-0121">Carboxypeptidase</keyword>
<name>A0AAP0FY55_9ASPA</name>
<protein>
    <submittedName>
        <fullName evidence="3">Serine carboxypeptidase-like 18</fullName>
    </submittedName>
</protein>
<comment type="caution">
    <text evidence="3">The sequence shown here is derived from an EMBL/GenBank/DDBJ whole genome shotgun (WGS) entry which is preliminary data.</text>
</comment>
<keyword evidence="3" id="KW-0378">Hydrolase</keyword>
<dbReference type="Pfam" id="PF00450">
    <property type="entry name" value="Peptidase_S10"/>
    <property type="match status" value="1"/>
</dbReference>
<keyword evidence="3" id="KW-0645">Protease</keyword>
<accession>A0AAP0FY55</accession>
<dbReference type="GO" id="GO:0016747">
    <property type="term" value="F:acyltransferase activity, transferring groups other than amino-acyl groups"/>
    <property type="evidence" value="ECO:0007669"/>
    <property type="project" value="TreeGrafter"/>
</dbReference>